<gene>
    <name evidence="4" type="ORF">SAMN04488123_109110</name>
</gene>
<proteinExistence type="predicted"/>
<dbReference type="PANTHER" id="PTHR43656">
    <property type="entry name" value="BINDING OXIDOREDUCTASE, PUTATIVE (AFU_ORTHOLOGUE AFUA_2G08260)-RELATED"/>
    <property type="match status" value="1"/>
</dbReference>
<evidence type="ECO:0000256" key="1">
    <source>
        <dbReference type="ARBA" id="ARBA00022630"/>
    </source>
</evidence>
<dbReference type="Proteomes" id="UP000198853">
    <property type="component" value="Unassembled WGS sequence"/>
</dbReference>
<dbReference type="EMBL" id="FNEN01000009">
    <property type="protein sequence ID" value="SDI95934.1"/>
    <property type="molecule type" value="Genomic_DNA"/>
</dbReference>
<reference evidence="4 5" key="1">
    <citation type="submission" date="2016-10" db="EMBL/GenBank/DDBJ databases">
        <authorList>
            <person name="de Groot N.N."/>
        </authorList>
    </citation>
    <scope>NUCLEOTIDE SEQUENCE [LARGE SCALE GENOMIC DNA]</scope>
    <source>
        <strain evidence="4 5">DSM 21771</strain>
    </source>
</reference>
<dbReference type="InterPro" id="IPR001155">
    <property type="entry name" value="OxRdtase_FMN_N"/>
</dbReference>
<evidence type="ECO:0000256" key="2">
    <source>
        <dbReference type="ARBA" id="ARBA00023002"/>
    </source>
</evidence>
<organism evidence="4 5">
    <name type="scientific">Natribacillus halophilus</name>
    <dbReference type="NCBI Taxonomy" id="549003"/>
    <lineage>
        <taxon>Bacteria</taxon>
        <taxon>Bacillati</taxon>
        <taxon>Bacillota</taxon>
        <taxon>Bacilli</taxon>
        <taxon>Bacillales</taxon>
        <taxon>Bacillaceae</taxon>
        <taxon>Natribacillus</taxon>
    </lineage>
</organism>
<dbReference type="Gene3D" id="3.20.20.70">
    <property type="entry name" value="Aldolase class I"/>
    <property type="match status" value="1"/>
</dbReference>
<accession>A0A1G8PTV7</accession>
<keyword evidence="1" id="KW-0285">Flavoprotein</keyword>
<dbReference type="InterPro" id="IPR013785">
    <property type="entry name" value="Aldolase_TIM"/>
</dbReference>
<feature type="domain" description="NADH:flavin oxidoreductase/NADH oxidase N-terminal" evidence="3">
    <location>
        <begin position="8"/>
        <end position="346"/>
    </location>
</feature>
<dbReference type="GO" id="GO:0010181">
    <property type="term" value="F:FMN binding"/>
    <property type="evidence" value="ECO:0007669"/>
    <property type="project" value="InterPro"/>
</dbReference>
<dbReference type="AlphaFoldDB" id="A0A1G8PTV7"/>
<name>A0A1G8PTV7_9BACI</name>
<dbReference type="OrthoDB" id="9772736at2"/>
<evidence type="ECO:0000313" key="5">
    <source>
        <dbReference type="Proteomes" id="UP000198853"/>
    </source>
</evidence>
<dbReference type="RefSeq" id="WP_090398922.1">
    <property type="nucleotide sequence ID" value="NZ_FNEN01000009.1"/>
</dbReference>
<dbReference type="InterPro" id="IPR051799">
    <property type="entry name" value="NADH_flavin_oxidoreductase"/>
</dbReference>
<dbReference type="Pfam" id="PF00724">
    <property type="entry name" value="Oxidored_FMN"/>
    <property type="match status" value="1"/>
</dbReference>
<dbReference type="PANTHER" id="PTHR43656:SF2">
    <property type="entry name" value="BINDING OXIDOREDUCTASE, PUTATIVE (AFU_ORTHOLOGUE AFUA_2G08260)-RELATED"/>
    <property type="match status" value="1"/>
</dbReference>
<keyword evidence="5" id="KW-1185">Reference proteome</keyword>
<sequence>MDKKFEPLFEKVELPNKVELRNRFVLAPLTHISSNDDGTISDVEIDHIEQRSEDVGLAISAASNVTDLGKAFPGQPSVAHDSHLDGLKRLAKAMKRNGAKAIVQIHHGGAQSMPYLTPNGDVVAPSPITLQGDEKHSPSYEKEEHHAREITQEEIEHTIKAFGEATRRVIEAGFDGVEIHGANHYLIHQFVSPYYNRRDDEWGENRLKFPMKVVDEVVHAVKAHADENFIVGYRFSPEEAETPGITMEITEELVKHLIEKPLDFLHVSLMDVHAKTREGKYQGEERIKLLHQWIDGRMPLVGIGSIFTAEQALEAVEPKNIDLLALGREILLDHNFVDKIQNGKADEIMSKFDPYREDKHDLPPNLWNQFNDGLYSLPRTDGR</sequence>
<dbReference type="SUPFAM" id="SSF51395">
    <property type="entry name" value="FMN-linked oxidoreductases"/>
    <property type="match status" value="1"/>
</dbReference>
<dbReference type="GO" id="GO:0016491">
    <property type="term" value="F:oxidoreductase activity"/>
    <property type="evidence" value="ECO:0007669"/>
    <property type="project" value="UniProtKB-KW"/>
</dbReference>
<evidence type="ECO:0000259" key="3">
    <source>
        <dbReference type="Pfam" id="PF00724"/>
    </source>
</evidence>
<evidence type="ECO:0000313" key="4">
    <source>
        <dbReference type="EMBL" id="SDI95934.1"/>
    </source>
</evidence>
<keyword evidence="2" id="KW-0560">Oxidoreductase</keyword>
<protein>
    <submittedName>
        <fullName evidence="4">2,4-dienoyl-CoA reductase</fullName>
    </submittedName>
</protein>
<dbReference type="CDD" id="cd04735">
    <property type="entry name" value="OYE_like_4_FMN"/>
    <property type="match status" value="1"/>
</dbReference>